<dbReference type="PANTHER" id="PTHR33337:SF32">
    <property type="entry name" value="DUF636 DOMAIN PROTEIN (AFU_ORTHOLOGUE AFUA_7G04120)"/>
    <property type="match status" value="1"/>
</dbReference>
<dbReference type="PANTHER" id="PTHR33337">
    <property type="entry name" value="GFA DOMAIN-CONTAINING PROTEIN"/>
    <property type="match status" value="1"/>
</dbReference>
<keyword evidence="3" id="KW-0862">Zinc</keyword>
<name>A0ABR1IHJ4_9HYPO</name>
<dbReference type="Proteomes" id="UP001498421">
    <property type="component" value="Unassembled WGS sequence"/>
</dbReference>
<reference evidence="7 8" key="1">
    <citation type="journal article" date="2025" name="Microbiol. Resour. Announc.">
        <title>Draft genome sequences for Neonectria magnoliae and Neonectria punicea, canker pathogens of Liriodendron tulipifera and Acer saccharum in West Virginia.</title>
        <authorList>
            <person name="Petronek H.M."/>
            <person name="Kasson M.T."/>
            <person name="Metheny A.M."/>
            <person name="Stauder C.M."/>
            <person name="Lovett B."/>
            <person name="Lynch S.C."/>
            <person name="Garnas J.R."/>
            <person name="Kasson L.R."/>
            <person name="Stajich J.E."/>
        </authorList>
    </citation>
    <scope>NUCLEOTIDE SEQUENCE [LARGE SCALE GENOMIC DNA]</scope>
    <source>
        <strain evidence="7 8">NRRL 64651</strain>
    </source>
</reference>
<keyword evidence="8" id="KW-1185">Reference proteome</keyword>
<evidence type="ECO:0000256" key="1">
    <source>
        <dbReference type="ARBA" id="ARBA00005495"/>
    </source>
</evidence>
<keyword evidence="4" id="KW-0456">Lyase</keyword>
<feature type="region of interest" description="Disordered" evidence="5">
    <location>
        <begin position="146"/>
        <end position="172"/>
    </location>
</feature>
<dbReference type="Pfam" id="PF04828">
    <property type="entry name" value="GFA"/>
    <property type="match status" value="2"/>
</dbReference>
<evidence type="ECO:0000259" key="6">
    <source>
        <dbReference type="PROSITE" id="PS51891"/>
    </source>
</evidence>
<accession>A0ABR1IHJ4</accession>
<dbReference type="PROSITE" id="PS51891">
    <property type="entry name" value="CENP_V_GFA"/>
    <property type="match status" value="1"/>
</dbReference>
<proteinExistence type="inferred from homology"/>
<dbReference type="SUPFAM" id="SSF51316">
    <property type="entry name" value="Mss4-like"/>
    <property type="match status" value="2"/>
</dbReference>
<dbReference type="Gene3D" id="3.90.1590.10">
    <property type="entry name" value="glutathione-dependent formaldehyde- activating enzyme (gfa)"/>
    <property type="match status" value="2"/>
</dbReference>
<comment type="caution">
    <text evidence="7">The sequence shown here is derived from an EMBL/GenBank/DDBJ whole genome shotgun (WGS) entry which is preliminary data.</text>
</comment>
<evidence type="ECO:0000256" key="4">
    <source>
        <dbReference type="ARBA" id="ARBA00023239"/>
    </source>
</evidence>
<evidence type="ECO:0000256" key="5">
    <source>
        <dbReference type="SAM" id="MobiDB-lite"/>
    </source>
</evidence>
<evidence type="ECO:0000256" key="2">
    <source>
        <dbReference type="ARBA" id="ARBA00022723"/>
    </source>
</evidence>
<comment type="similarity">
    <text evidence="1">Belongs to the Gfa family.</text>
</comment>
<evidence type="ECO:0000313" key="8">
    <source>
        <dbReference type="Proteomes" id="UP001498421"/>
    </source>
</evidence>
<organism evidence="7 8">
    <name type="scientific">Neonectria magnoliae</name>
    <dbReference type="NCBI Taxonomy" id="2732573"/>
    <lineage>
        <taxon>Eukaryota</taxon>
        <taxon>Fungi</taxon>
        <taxon>Dikarya</taxon>
        <taxon>Ascomycota</taxon>
        <taxon>Pezizomycotina</taxon>
        <taxon>Sordariomycetes</taxon>
        <taxon>Hypocreomycetidae</taxon>
        <taxon>Hypocreales</taxon>
        <taxon>Nectriaceae</taxon>
        <taxon>Neonectria</taxon>
    </lineage>
</organism>
<dbReference type="EMBL" id="JAZAVK010000001">
    <property type="protein sequence ID" value="KAK7433091.1"/>
    <property type="molecule type" value="Genomic_DNA"/>
</dbReference>
<keyword evidence="2" id="KW-0479">Metal-binding</keyword>
<dbReference type="InterPro" id="IPR011057">
    <property type="entry name" value="Mss4-like_sf"/>
</dbReference>
<dbReference type="InterPro" id="IPR006913">
    <property type="entry name" value="CENP-V/GFA"/>
</dbReference>
<gene>
    <name evidence="7" type="ORF">QQZ08_000020</name>
</gene>
<sequence length="391" mass="43281">MASSSLRISCLCGSVSQLVSARPIALDAAAPTALSLCHCDACRHSTGLLCASYRPIAAPALPRNTKEYKTADGWTRHFCSACGCHVFRCKSAEWELATGVVIESLLPEDSPEVTRYAYHAHVSDTKDGGSAVWIPEFQGQKMEFLNSNSNTDEHDDDDDAHDDIHSKFTAPPQDPLPATCACGRVRFHITRPDPASYLPRSAYSDLIYTYCSTDKAITQNPGDEKWWIRAGGTKYLAGTCACRSCRLASGFEIQTWTFVPRANIFFHVPQPDAREMAVPLDFATLPAGILTSYRSSPDVLREFCGTCGATVFWHDKWRPDLIDVSAGLLKAKEGARADSWVDWWTERVSFVEETETGRLGKEARRARALMESLENGLRQWGKMPSILTTSR</sequence>
<feature type="domain" description="CENP-V/GFA" evidence="6">
    <location>
        <begin position="6"/>
        <end position="117"/>
    </location>
</feature>
<evidence type="ECO:0000313" key="7">
    <source>
        <dbReference type="EMBL" id="KAK7433091.1"/>
    </source>
</evidence>
<evidence type="ECO:0000256" key="3">
    <source>
        <dbReference type="ARBA" id="ARBA00022833"/>
    </source>
</evidence>
<protein>
    <recommendedName>
        <fullName evidence="6">CENP-V/GFA domain-containing protein</fullName>
    </recommendedName>
</protein>